<dbReference type="SUPFAM" id="SSF52833">
    <property type="entry name" value="Thioredoxin-like"/>
    <property type="match status" value="1"/>
</dbReference>
<dbReference type="Proteomes" id="UP000186102">
    <property type="component" value="Unassembled WGS sequence"/>
</dbReference>
<dbReference type="PIRSF" id="PIRSF037031">
    <property type="entry name" value="Redox_disulphide_2"/>
    <property type="match status" value="1"/>
</dbReference>
<proteinExistence type="predicted"/>
<feature type="domain" description="Thioredoxin-like fold" evidence="3">
    <location>
        <begin position="1"/>
        <end position="70"/>
    </location>
</feature>
<dbReference type="RefSeq" id="WP_075363797.1">
    <property type="nucleotide sequence ID" value="NZ_MLBF01000005.1"/>
</dbReference>
<evidence type="ECO:0000256" key="1">
    <source>
        <dbReference type="PIRSR" id="PIRSR037031-50"/>
    </source>
</evidence>
<accession>A0A1Q8R0J5</accession>
<dbReference type="InterPro" id="IPR036249">
    <property type="entry name" value="Thioredoxin-like_sf"/>
</dbReference>
<feature type="active site" description="Nucleophile" evidence="1">
    <location>
        <position position="13"/>
    </location>
</feature>
<evidence type="ECO:0000256" key="2">
    <source>
        <dbReference type="PIRSR" id="PIRSR037031-51"/>
    </source>
</evidence>
<dbReference type="InterPro" id="IPR005243">
    <property type="entry name" value="THIRX-like_proc"/>
</dbReference>
<name>A0A1Q8R0J5_9FIRM</name>
<evidence type="ECO:0000259" key="3">
    <source>
        <dbReference type="Pfam" id="PF13192"/>
    </source>
</evidence>
<comment type="caution">
    <text evidence="4">The sequence shown here is derived from an EMBL/GenBank/DDBJ whole genome shotgun (WGS) entry which is preliminary data.</text>
</comment>
<dbReference type="InterPro" id="IPR012336">
    <property type="entry name" value="Thioredoxin-like_fold"/>
</dbReference>
<dbReference type="PANTHER" id="PTHR36450:SF1">
    <property type="entry name" value="THIOREDOXIN"/>
    <property type="match status" value="1"/>
</dbReference>
<keyword evidence="5" id="KW-1185">Reference proteome</keyword>
<feature type="active site" description="Nucleophile" evidence="1">
    <location>
        <position position="10"/>
    </location>
</feature>
<reference evidence="4 5" key="1">
    <citation type="submission" date="2016-09" db="EMBL/GenBank/DDBJ databases">
        <title>Complete genome of Desulfosporosinus sp. OL.</title>
        <authorList>
            <person name="Mardanov A."/>
            <person name="Beletsky A."/>
            <person name="Panova A."/>
            <person name="Karnachuk O."/>
            <person name="Ravin N."/>
        </authorList>
    </citation>
    <scope>NUCLEOTIDE SEQUENCE [LARGE SCALE GENOMIC DNA]</scope>
    <source>
        <strain evidence="4 5">OL</strain>
    </source>
</reference>
<keyword evidence="2" id="KW-0676">Redox-active center</keyword>
<organism evidence="4 5">
    <name type="scientific">Desulfosporosinus metallidurans</name>
    <dbReference type="NCBI Taxonomy" id="1888891"/>
    <lineage>
        <taxon>Bacteria</taxon>
        <taxon>Bacillati</taxon>
        <taxon>Bacillota</taxon>
        <taxon>Clostridia</taxon>
        <taxon>Eubacteriales</taxon>
        <taxon>Desulfitobacteriaceae</taxon>
        <taxon>Desulfosporosinus</taxon>
    </lineage>
</organism>
<sequence length="82" mass="8910">MDIEILGSGCSNCAKLEKVTKEGIAQLGIEAHVEKVEDMQKIMSYGVMSTPALVINGVVKLVGKVPNKVREIEILEKELNAK</sequence>
<dbReference type="AlphaFoldDB" id="A0A1Q8R0J5"/>
<evidence type="ECO:0000313" key="5">
    <source>
        <dbReference type="Proteomes" id="UP000186102"/>
    </source>
</evidence>
<dbReference type="OrthoDB" id="9800630at2"/>
<dbReference type="EMBL" id="MLBF01000005">
    <property type="protein sequence ID" value="OLN32910.1"/>
    <property type="molecule type" value="Genomic_DNA"/>
</dbReference>
<dbReference type="Gene3D" id="3.40.30.10">
    <property type="entry name" value="Glutaredoxin"/>
    <property type="match status" value="1"/>
</dbReference>
<evidence type="ECO:0000313" key="4">
    <source>
        <dbReference type="EMBL" id="OLN32910.1"/>
    </source>
</evidence>
<feature type="disulfide bond" description="Redox-active" evidence="2">
    <location>
        <begin position="10"/>
        <end position="13"/>
    </location>
</feature>
<dbReference type="PANTHER" id="PTHR36450">
    <property type="entry name" value="THIOREDOXIN"/>
    <property type="match status" value="1"/>
</dbReference>
<keyword evidence="2" id="KW-1015">Disulfide bond</keyword>
<dbReference type="Pfam" id="PF13192">
    <property type="entry name" value="Thioredoxin_3"/>
    <property type="match status" value="1"/>
</dbReference>
<dbReference type="NCBIfam" id="TIGR00412">
    <property type="entry name" value="redox_disulf_2"/>
    <property type="match status" value="1"/>
</dbReference>
<dbReference type="STRING" id="1888891.DSOL_1021"/>
<gene>
    <name evidence="4" type="ORF">DSOL_1021</name>
</gene>
<protein>
    <submittedName>
        <fullName evidence="4">Redox-active disulfide protein 2</fullName>
    </submittedName>
</protein>